<sequence>MKKLLIATIVASICTPVLAAPLGHPSIPPTELHDRTHAGGFYQDVVTHTQPAAPEEPAREEKAVVATTECQPLWGGGKQDDQAAAEQARQDDQDARQRGVAVVPVPDGCAGLGLARPLYGNMSVGAAVGIGAAIVAVGAAIGNHGGGGHHSSSGTTGTTR</sequence>
<dbReference type="RefSeq" id="WP_143514254.1">
    <property type="nucleotide sequence ID" value="NZ_CP120376.1"/>
</dbReference>
<feature type="region of interest" description="Disordered" evidence="1">
    <location>
        <begin position="71"/>
        <end position="99"/>
    </location>
</feature>
<evidence type="ECO:0000313" key="4">
    <source>
        <dbReference type="Proteomes" id="UP000608450"/>
    </source>
</evidence>
<dbReference type="EMBL" id="JADTFC010000060">
    <property type="protein sequence ID" value="MBG6289952.1"/>
    <property type="molecule type" value="Genomic_DNA"/>
</dbReference>
<evidence type="ECO:0000256" key="2">
    <source>
        <dbReference type="SAM" id="SignalP"/>
    </source>
</evidence>
<gene>
    <name evidence="3" type="ORF">I5I61_21065</name>
</gene>
<reference evidence="3 4" key="1">
    <citation type="submission" date="2020-11" db="EMBL/GenBank/DDBJ databases">
        <title>Enhanced detection system for hospital associated transmission using whole genome sequencing surveillance.</title>
        <authorList>
            <person name="Harrison L.H."/>
            <person name="Van Tyne D."/>
            <person name="Marsh J.W."/>
            <person name="Griffith M.P."/>
            <person name="Snyder D.J."/>
            <person name="Cooper V.S."/>
            <person name="Mustapha M."/>
        </authorList>
    </citation>
    <scope>NUCLEOTIDE SEQUENCE [LARGE SCALE GENOMIC DNA]</scope>
    <source>
        <strain evidence="3 4">PSA00705</strain>
    </source>
</reference>
<feature type="signal peptide" evidence="2">
    <location>
        <begin position="1"/>
        <end position="19"/>
    </location>
</feature>
<feature type="chain" id="PRO_5047092586" description="Glycine zipper family protein" evidence="2">
    <location>
        <begin position="20"/>
        <end position="160"/>
    </location>
</feature>
<keyword evidence="2" id="KW-0732">Signal</keyword>
<accession>A0ABS0KRC9</accession>
<keyword evidence="4" id="KW-1185">Reference proteome</keyword>
<evidence type="ECO:0000313" key="3">
    <source>
        <dbReference type="EMBL" id="MBG6289952.1"/>
    </source>
</evidence>
<feature type="compositionally biased region" description="Basic and acidic residues" evidence="1">
    <location>
        <begin position="88"/>
        <end position="97"/>
    </location>
</feature>
<organism evidence="3 4">
    <name type="scientific">Pseudomonas nitroreducens</name>
    <dbReference type="NCBI Taxonomy" id="46680"/>
    <lineage>
        <taxon>Bacteria</taxon>
        <taxon>Pseudomonadati</taxon>
        <taxon>Pseudomonadota</taxon>
        <taxon>Gammaproteobacteria</taxon>
        <taxon>Pseudomonadales</taxon>
        <taxon>Pseudomonadaceae</taxon>
        <taxon>Pseudomonas</taxon>
    </lineage>
</organism>
<name>A0ABS0KRC9_PSENT</name>
<proteinExistence type="predicted"/>
<evidence type="ECO:0000256" key="1">
    <source>
        <dbReference type="SAM" id="MobiDB-lite"/>
    </source>
</evidence>
<evidence type="ECO:0008006" key="5">
    <source>
        <dbReference type="Google" id="ProtNLM"/>
    </source>
</evidence>
<dbReference type="Proteomes" id="UP000608450">
    <property type="component" value="Unassembled WGS sequence"/>
</dbReference>
<protein>
    <recommendedName>
        <fullName evidence="5">Glycine zipper family protein</fullName>
    </recommendedName>
</protein>
<comment type="caution">
    <text evidence="3">The sequence shown here is derived from an EMBL/GenBank/DDBJ whole genome shotgun (WGS) entry which is preliminary data.</text>
</comment>